<name>A0A0Q9YNH9_9GAMM</name>
<dbReference type="EMBL" id="LKHV01000009">
    <property type="protein sequence ID" value="KRG18151.1"/>
    <property type="molecule type" value="Genomic_DNA"/>
</dbReference>
<sequence length="91" mass="10730">MVLAVKKTSQFKNDLKLAYRQRRPLNELENTMDMIVNEQTLPAHYRDHPLVENWKGSRECHINGYGDWLLIYSLKPGEVIFERVGTHSELF</sequence>
<feature type="active site" description="Proton donor" evidence="2">
    <location>
        <position position="87"/>
    </location>
</feature>
<dbReference type="SUPFAM" id="SSF143011">
    <property type="entry name" value="RelE-like"/>
    <property type="match status" value="1"/>
</dbReference>
<dbReference type="Pfam" id="PF15738">
    <property type="entry name" value="YafQ_toxin"/>
    <property type="match status" value="1"/>
</dbReference>
<evidence type="ECO:0000256" key="1">
    <source>
        <dbReference type="ARBA" id="ARBA00022649"/>
    </source>
</evidence>
<dbReference type="PANTHER" id="PTHR40588:SF1">
    <property type="entry name" value="MRNA INTERFERASE TOXIN YAFQ"/>
    <property type="match status" value="1"/>
</dbReference>
<dbReference type="GO" id="GO:0006415">
    <property type="term" value="P:translational termination"/>
    <property type="evidence" value="ECO:0007669"/>
    <property type="project" value="TreeGrafter"/>
</dbReference>
<comment type="caution">
    <text evidence="3">The sequence shown here is derived from an EMBL/GenBank/DDBJ whole genome shotgun (WGS) entry which is preliminary data.</text>
</comment>
<dbReference type="OrthoDB" id="7030467at2"/>
<evidence type="ECO:0000256" key="2">
    <source>
        <dbReference type="PIRSR" id="PIRSR006156-1"/>
    </source>
</evidence>
<reference evidence="4" key="2">
    <citation type="journal article" date="2016" name="Genome Announc.">
        <title>Draft Genome Sequences of Two Novel Amoeba-Resistant Intranuclear Bacteria, 'Candidatus Berkiella cookevillensis' and 'Candidatus Berkiella aquae'.</title>
        <authorList>
            <person name="Mehari Y.T."/>
            <person name="Arivett B.A."/>
            <person name="Farone A.L."/>
            <person name="Gunderson J.H."/>
            <person name="Farone M.B."/>
        </authorList>
    </citation>
    <scope>NUCLEOTIDE SEQUENCE</scope>
    <source>
        <strain evidence="4">CC99</strain>
    </source>
</reference>
<dbReference type="PIRSF" id="PIRSF006156">
    <property type="entry name" value="YafQ"/>
    <property type="match status" value="1"/>
</dbReference>
<dbReference type="PANTHER" id="PTHR40588">
    <property type="entry name" value="MRNA INTERFERASE TOXIN YAFQ"/>
    <property type="match status" value="1"/>
</dbReference>
<dbReference type="EC" id="3.1.-.-" evidence="3"/>
<organism evidence="3">
    <name type="scientific">Candidatus Berkiella cookevillensis</name>
    <dbReference type="NCBI Taxonomy" id="437022"/>
    <lineage>
        <taxon>Bacteria</taxon>
        <taxon>Pseudomonadati</taxon>
        <taxon>Pseudomonadota</taxon>
        <taxon>Gammaproteobacteria</taxon>
        <taxon>Candidatus Berkiellales</taxon>
        <taxon>Candidatus Berkiellaceae</taxon>
        <taxon>Candidatus Berkiella</taxon>
    </lineage>
</organism>
<keyword evidence="1" id="KW-1277">Toxin-antitoxin system</keyword>
<dbReference type="InterPro" id="IPR004386">
    <property type="entry name" value="Toxin_YafQ-like"/>
</dbReference>
<dbReference type="Proteomes" id="UP000051494">
    <property type="component" value="Unassembled WGS sequence"/>
</dbReference>
<dbReference type="NCBIfam" id="TIGR02385">
    <property type="entry name" value="RelE_StbE"/>
    <property type="match status" value="1"/>
</dbReference>
<evidence type="ECO:0000313" key="3">
    <source>
        <dbReference type="EMBL" id="KRG18151.1"/>
    </source>
</evidence>
<proteinExistence type="predicted"/>
<dbReference type="InterPro" id="IPR035093">
    <property type="entry name" value="RelE/ParE_toxin_dom_sf"/>
</dbReference>
<keyword evidence="3" id="KW-0378">Hydrolase</keyword>
<gene>
    <name evidence="3" type="primary">yafQ</name>
    <name evidence="4" type="ORF">CC99x_010115</name>
    <name evidence="3" type="ORF">CC99x_01863</name>
</gene>
<dbReference type="RefSeq" id="WP_057624975.1">
    <property type="nucleotide sequence ID" value="NZ_LKHV02000001.1"/>
</dbReference>
<dbReference type="AlphaFoldDB" id="A0A0Q9YNH9"/>
<dbReference type="InterPro" id="IPR007712">
    <property type="entry name" value="RelE/ParE_toxin"/>
</dbReference>
<dbReference type="Gene3D" id="3.30.2310.20">
    <property type="entry name" value="RelE-like"/>
    <property type="match status" value="1"/>
</dbReference>
<dbReference type="GO" id="GO:0004521">
    <property type="term" value="F:RNA endonuclease activity"/>
    <property type="evidence" value="ECO:0007669"/>
    <property type="project" value="TreeGrafter"/>
</dbReference>
<evidence type="ECO:0000313" key="4">
    <source>
        <dbReference type="EMBL" id="MCS5709260.1"/>
    </source>
</evidence>
<evidence type="ECO:0000313" key="5">
    <source>
        <dbReference type="Proteomes" id="UP000051494"/>
    </source>
</evidence>
<dbReference type="GO" id="GO:0006402">
    <property type="term" value="P:mRNA catabolic process"/>
    <property type="evidence" value="ECO:0007669"/>
    <property type="project" value="TreeGrafter"/>
</dbReference>
<reference evidence="4" key="3">
    <citation type="submission" date="2021-06" db="EMBL/GenBank/DDBJ databases">
        <title>Genomic Description and Analysis of Intracellular Bacteria, Candidatus Berkiella cookevillensis and Candidatus Berkiella aquae.</title>
        <authorList>
            <person name="Kidane D.T."/>
            <person name="Mehari Y.T."/>
            <person name="Rice F.C."/>
            <person name="Arivett B.A."/>
            <person name="Farone A.L."/>
            <person name="Berk S.G."/>
            <person name="Farone M.B."/>
        </authorList>
    </citation>
    <scope>NUCLEOTIDE SEQUENCE</scope>
    <source>
        <strain evidence="4">CC99</strain>
    </source>
</reference>
<dbReference type="GO" id="GO:0016787">
    <property type="term" value="F:hydrolase activity"/>
    <property type="evidence" value="ECO:0007669"/>
    <property type="project" value="UniProtKB-KW"/>
</dbReference>
<protein>
    <submittedName>
        <fullName evidence="4">Type II toxin-antitoxin system YafQ family toxin</fullName>
    </submittedName>
    <submittedName>
        <fullName evidence="3">mRNA interferase YafQ</fullName>
        <ecNumber evidence="3">3.1.-.-</ecNumber>
    </submittedName>
</protein>
<keyword evidence="5" id="KW-1185">Reference proteome</keyword>
<reference evidence="3" key="1">
    <citation type="submission" date="2015-09" db="EMBL/GenBank/DDBJ databases">
        <title>Draft Genome Sequences of Two Novel Amoeba-resistant Intranuclear Bacteria, Candidatus Berkiella cookevillensis and Candidatus Berkiella aquae.</title>
        <authorList>
            <person name="Mehari Y.T."/>
            <person name="Arivett B.A."/>
            <person name="Farone A.L."/>
            <person name="Gunderson J.H."/>
            <person name="Farone M.B."/>
        </authorList>
    </citation>
    <scope>NUCLEOTIDE SEQUENCE [LARGE SCALE GENOMIC DNA]</scope>
    <source>
        <strain evidence="3">CC99</strain>
    </source>
</reference>
<dbReference type="STRING" id="437022.CC99x_01863"/>
<accession>A0A0Q9YNH9</accession>
<dbReference type="EMBL" id="LKHV02000001">
    <property type="protein sequence ID" value="MCS5709260.1"/>
    <property type="molecule type" value="Genomic_DNA"/>
</dbReference>